<evidence type="ECO:0000256" key="8">
    <source>
        <dbReference type="ARBA" id="ARBA00047690"/>
    </source>
</evidence>
<keyword evidence="11" id="KW-1185">Reference proteome</keyword>
<keyword evidence="3 9" id="KW-0808">Transferase</keyword>
<dbReference type="InterPro" id="IPR006369">
    <property type="entry name" value="Protohaem_IX_farnesylTrfase"/>
</dbReference>
<comment type="miscellaneous">
    <text evidence="9">Carbon 2 of the heme B porphyrin ring is defined according to the Fischer nomenclature.</text>
</comment>
<dbReference type="GO" id="GO:0006784">
    <property type="term" value="P:heme A biosynthetic process"/>
    <property type="evidence" value="ECO:0007669"/>
    <property type="project" value="TreeGrafter"/>
</dbReference>
<dbReference type="AlphaFoldDB" id="A0A8J7S6B3"/>
<comment type="subcellular location">
    <subcellularLocation>
        <location evidence="9">Cell membrane</location>
        <topology evidence="9">Multi-pass membrane protein</topology>
    </subcellularLocation>
    <subcellularLocation>
        <location evidence="1">Membrane</location>
        <topology evidence="1">Multi-pass membrane protein</topology>
    </subcellularLocation>
</comment>
<keyword evidence="4 9" id="KW-0812">Transmembrane</keyword>
<evidence type="ECO:0000256" key="5">
    <source>
        <dbReference type="ARBA" id="ARBA00022989"/>
    </source>
</evidence>
<evidence type="ECO:0000256" key="9">
    <source>
        <dbReference type="HAMAP-Rule" id="MF_00154"/>
    </source>
</evidence>
<dbReference type="Proteomes" id="UP000673975">
    <property type="component" value="Unassembled WGS sequence"/>
</dbReference>
<feature type="transmembrane region" description="Helical" evidence="9">
    <location>
        <begin position="221"/>
        <end position="243"/>
    </location>
</feature>
<comment type="pathway">
    <text evidence="9">Porphyrin-containing compound metabolism; heme O biosynthesis; heme O from protoheme: step 1/1.</text>
</comment>
<dbReference type="PANTHER" id="PTHR43448:SF2">
    <property type="entry name" value="PROTOHEME IX FARNESYLTRANSFERASE, MITOCHONDRIAL"/>
    <property type="match status" value="1"/>
</dbReference>
<feature type="transmembrane region" description="Helical" evidence="9">
    <location>
        <begin position="180"/>
        <end position="200"/>
    </location>
</feature>
<evidence type="ECO:0000256" key="3">
    <source>
        <dbReference type="ARBA" id="ARBA00022679"/>
    </source>
</evidence>
<evidence type="ECO:0000256" key="2">
    <source>
        <dbReference type="ARBA" id="ARBA00022475"/>
    </source>
</evidence>
<dbReference type="Pfam" id="PF01040">
    <property type="entry name" value="UbiA"/>
    <property type="match status" value="1"/>
</dbReference>
<evidence type="ECO:0000256" key="6">
    <source>
        <dbReference type="ARBA" id="ARBA00023133"/>
    </source>
</evidence>
<gene>
    <name evidence="10" type="primary">cyoE</name>
    <name evidence="9" type="synonym">ctaB</name>
    <name evidence="10" type="ORF">NATSA_00305</name>
</gene>
<accession>A0A8J7S6B3</accession>
<dbReference type="UniPathway" id="UPA00834">
    <property type="reaction ID" value="UER00712"/>
</dbReference>
<dbReference type="Gene3D" id="1.10.357.140">
    <property type="entry name" value="UbiA prenyltransferase"/>
    <property type="match status" value="1"/>
</dbReference>
<comment type="similarity">
    <text evidence="9">Belongs to the UbiA prenyltransferase family. Protoheme IX farnesyltransferase subfamily.</text>
</comment>
<comment type="function">
    <text evidence="9">Converts heme B (protoheme IX) to heme O by substitution of the vinyl group on carbon 2 of heme B porphyrin ring with a hydroxyethyl farnesyl side group.</text>
</comment>
<dbReference type="PROSITE" id="PS00943">
    <property type="entry name" value="UBIA"/>
    <property type="match status" value="1"/>
</dbReference>
<feature type="transmembrane region" description="Helical" evidence="9">
    <location>
        <begin position="125"/>
        <end position="142"/>
    </location>
</feature>
<dbReference type="EC" id="2.5.1.141" evidence="9"/>
<feature type="transmembrane region" description="Helical" evidence="9">
    <location>
        <begin position="281"/>
        <end position="306"/>
    </location>
</feature>
<dbReference type="EMBL" id="JAFIDN010000001">
    <property type="protein sequence ID" value="MBP3191093.1"/>
    <property type="molecule type" value="Genomic_DNA"/>
</dbReference>
<keyword evidence="2 9" id="KW-1003">Cell membrane</keyword>
<dbReference type="InterPro" id="IPR030470">
    <property type="entry name" value="UbiA_prenylTrfase_CS"/>
</dbReference>
<dbReference type="RefSeq" id="WP_210509332.1">
    <property type="nucleotide sequence ID" value="NZ_JAFIDN010000001.1"/>
</dbReference>
<dbReference type="GO" id="GO:0008495">
    <property type="term" value="F:protoheme IX farnesyltransferase activity"/>
    <property type="evidence" value="ECO:0007669"/>
    <property type="project" value="UniProtKB-UniRule"/>
</dbReference>
<evidence type="ECO:0000256" key="4">
    <source>
        <dbReference type="ARBA" id="ARBA00022692"/>
    </source>
</evidence>
<feature type="transmembrane region" description="Helical" evidence="9">
    <location>
        <begin position="98"/>
        <end position="119"/>
    </location>
</feature>
<dbReference type="InterPro" id="IPR044878">
    <property type="entry name" value="UbiA_sf"/>
</dbReference>
<feature type="transmembrane region" description="Helical" evidence="9">
    <location>
        <begin position="249"/>
        <end position="269"/>
    </location>
</feature>
<protein>
    <recommendedName>
        <fullName evidence="9">Protoheme IX farnesyltransferase</fullName>
        <ecNumber evidence="9">2.5.1.141</ecNumber>
    </recommendedName>
    <alternativeName>
        <fullName evidence="9">Heme B farnesyltransferase</fullName>
    </alternativeName>
    <alternativeName>
        <fullName evidence="9">Heme O synthase</fullName>
    </alternativeName>
</protein>
<evidence type="ECO:0000313" key="10">
    <source>
        <dbReference type="EMBL" id="MBP3191093.1"/>
    </source>
</evidence>
<organism evidence="10 11">
    <name type="scientific">Natronogracilivirga saccharolytica</name>
    <dbReference type="NCBI Taxonomy" id="2812953"/>
    <lineage>
        <taxon>Bacteria</taxon>
        <taxon>Pseudomonadati</taxon>
        <taxon>Balneolota</taxon>
        <taxon>Balneolia</taxon>
        <taxon>Balneolales</taxon>
        <taxon>Cyclonatronaceae</taxon>
        <taxon>Natronogracilivirga</taxon>
    </lineage>
</organism>
<comment type="catalytic activity">
    <reaction evidence="8 9">
        <text>heme b + (2E,6E)-farnesyl diphosphate + H2O = Fe(II)-heme o + diphosphate</text>
        <dbReference type="Rhea" id="RHEA:28070"/>
        <dbReference type="ChEBI" id="CHEBI:15377"/>
        <dbReference type="ChEBI" id="CHEBI:33019"/>
        <dbReference type="ChEBI" id="CHEBI:60344"/>
        <dbReference type="ChEBI" id="CHEBI:60530"/>
        <dbReference type="ChEBI" id="CHEBI:175763"/>
        <dbReference type="EC" id="2.5.1.141"/>
    </reaction>
</comment>
<keyword evidence="6 9" id="KW-0350">Heme biosynthesis</keyword>
<keyword evidence="5 9" id="KW-1133">Transmembrane helix</keyword>
<evidence type="ECO:0000256" key="7">
    <source>
        <dbReference type="ARBA" id="ARBA00023136"/>
    </source>
</evidence>
<name>A0A8J7S6B3_9BACT</name>
<proteinExistence type="inferred from homology"/>
<evidence type="ECO:0000313" key="11">
    <source>
        <dbReference type="Proteomes" id="UP000673975"/>
    </source>
</evidence>
<evidence type="ECO:0000256" key="1">
    <source>
        <dbReference type="ARBA" id="ARBA00004141"/>
    </source>
</evidence>
<feature type="transmembrane region" description="Helical" evidence="9">
    <location>
        <begin position="53"/>
        <end position="77"/>
    </location>
</feature>
<dbReference type="GO" id="GO:0005886">
    <property type="term" value="C:plasma membrane"/>
    <property type="evidence" value="ECO:0007669"/>
    <property type="project" value="UniProtKB-SubCell"/>
</dbReference>
<feature type="transmembrane region" description="Helical" evidence="9">
    <location>
        <begin position="149"/>
        <end position="168"/>
    </location>
</feature>
<dbReference type="GO" id="GO:0048034">
    <property type="term" value="P:heme O biosynthetic process"/>
    <property type="evidence" value="ECO:0007669"/>
    <property type="project" value="UniProtKB-UniRule"/>
</dbReference>
<feature type="transmembrane region" description="Helical" evidence="9">
    <location>
        <begin position="30"/>
        <end position="47"/>
    </location>
</feature>
<dbReference type="CDD" id="cd13957">
    <property type="entry name" value="PT_UbiA_Cox10"/>
    <property type="match status" value="1"/>
</dbReference>
<dbReference type="InterPro" id="IPR000537">
    <property type="entry name" value="UbiA_prenyltransferase"/>
</dbReference>
<comment type="caution">
    <text evidence="10">The sequence shown here is derived from an EMBL/GenBank/DDBJ whole genome shotgun (WGS) entry which is preliminary data.</text>
</comment>
<reference evidence="10" key="1">
    <citation type="submission" date="2021-02" db="EMBL/GenBank/DDBJ databases">
        <title>Natronogracilivirga saccharolytica gen. nov. sp. nov. a new anaerobic, haloalkiliphilic carbohydrate-fermenting bacterium from soda lake and proposing of Cyclonatronumiaceae fam. nov. in the phylum Balneolaeota.</title>
        <authorList>
            <person name="Zhilina T.N."/>
            <person name="Sorokin D.Y."/>
            <person name="Zavarzina D.G."/>
            <person name="Toshchakov S.V."/>
            <person name="Kublanov I.V."/>
        </authorList>
    </citation>
    <scope>NUCLEOTIDE SEQUENCE</scope>
    <source>
        <strain evidence="10">Z-1702</strain>
    </source>
</reference>
<dbReference type="HAMAP" id="MF_00154">
    <property type="entry name" value="CyoE_CtaB"/>
    <property type="match status" value="1"/>
</dbReference>
<sequence length="307" mass="33532">MNSASAQPAEVKSNTNQTLLSDYLELTKPGITLLVLFSMSVGFILGAGSGFSFMLFVNAAIGTFLIASGTAAHNQYIERDLDKKMIRTVKRPLPAKKISAGHACLFSITLIITGFFYLLIFVNPLTGLISALTTVLYLGFYTPLKRITFVNVMVGAVPGALPPVGGWAAATGSVSDPAAWVLFAIVFLWQVPHVVAIAWLCNDDYRSAGFKMLPESDKEGIISALTISGCLLMLIPASVYLFMLDLIGLVYLIGAILSGLFFLYFGLRFQLARTKDNARKVLYGSLVYLPAVWVFILFDLFISWLVW</sequence>
<dbReference type="NCBIfam" id="TIGR01473">
    <property type="entry name" value="cyoE_ctaB"/>
    <property type="match status" value="1"/>
</dbReference>
<keyword evidence="7 9" id="KW-0472">Membrane</keyword>
<dbReference type="PANTHER" id="PTHR43448">
    <property type="entry name" value="PROTOHEME IX FARNESYLTRANSFERASE, MITOCHONDRIAL"/>
    <property type="match status" value="1"/>
</dbReference>